<comment type="similarity">
    <text evidence="5">Belongs to the TRAFAC class myosin-kinesin ATPase superfamily. Kinesin family.</text>
</comment>
<dbReference type="SUPFAM" id="SSF57997">
    <property type="entry name" value="Tropomyosin"/>
    <property type="match status" value="1"/>
</dbReference>
<evidence type="ECO:0000256" key="1">
    <source>
        <dbReference type="ARBA" id="ARBA00004245"/>
    </source>
</evidence>
<keyword evidence="2 5" id="KW-0547">Nucleotide-binding</keyword>
<dbReference type="SUPFAM" id="SSF52540">
    <property type="entry name" value="P-loop containing nucleoside triphosphate hydrolases"/>
    <property type="match status" value="1"/>
</dbReference>
<organism evidence="9 10">
    <name type="scientific">Oikopleura dioica</name>
    <name type="common">Tunicate</name>
    <dbReference type="NCBI Taxonomy" id="34765"/>
    <lineage>
        <taxon>Eukaryota</taxon>
        <taxon>Metazoa</taxon>
        <taxon>Chordata</taxon>
        <taxon>Tunicata</taxon>
        <taxon>Appendicularia</taxon>
        <taxon>Copelata</taxon>
        <taxon>Oikopleuridae</taxon>
        <taxon>Oikopleura</taxon>
    </lineage>
</organism>
<feature type="binding site" evidence="5">
    <location>
        <begin position="438"/>
        <end position="445"/>
    </location>
    <ligand>
        <name>ATP</name>
        <dbReference type="ChEBI" id="CHEBI:30616"/>
    </ligand>
</feature>
<dbReference type="Pfam" id="PF00225">
    <property type="entry name" value="Kinesin"/>
    <property type="match status" value="1"/>
</dbReference>
<comment type="subcellular location">
    <subcellularLocation>
        <location evidence="1">Cytoplasm</location>
        <location evidence="1">Cytoskeleton</location>
    </subcellularLocation>
</comment>
<dbReference type="Gene3D" id="3.40.850.10">
    <property type="entry name" value="Kinesin motor domain"/>
    <property type="match status" value="1"/>
</dbReference>
<feature type="domain" description="Kinesin motor" evidence="8">
    <location>
        <begin position="352"/>
        <end position="682"/>
    </location>
</feature>
<keyword evidence="10" id="KW-1185">Reference proteome</keyword>
<dbReference type="InterPro" id="IPR027640">
    <property type="entry name" value="Kinesin-like_fam"/>
</dbReference>
<dbReference type="PANTHER" id="PTHR47972">
    <property type="entry name" value="KINESIN-LIKE PROTEIN KLP-3"/>
    <property type="match status" value="1"/>
</dbReference>
<evidence type="ECO:0000256" key="7">
    <source>
        <dbReference type="SAM" id="MobiDB-lite"/>
    </source>
</evidence>
<dbReference type="InterPro" id="IPR001752">
    <property type="entry name" value="Kinesin_motor_dom"/>
</dbReference>
<dbReference type="PRINTS" id="PR00380">
    <property type="entry name" value="KINESINHEAVY"/>
</dbReference>
<feature type="compositionally biased region" description="Polar residues" evidence="7">
    <location>
        <begin position="115"/>
        <end position="128"/>
    </location>
</feature>
<dbReference type="InterPro" id="IPR036961">
    <property type="entry name" value="Kinesin_motor_dom_sf"/>
</dbReference>
<feature type="compositionally biased region" description="Polar residues" evidence="7">
    <location>
        <begin position="11"/>
        <end position="29"/>
    </location>
</feature>
<keyword evidence="4" id="KW-0963">Cytoplasm</keyword>
<dbReference type="Proteomes" id="UP001158576">
    <property type="component" value="Chromosome 1"/>
</dbReference>
<evidence type="ECO:0000256" key="6">
    <source>
        <dbReference type="SAM" id="Coils"/>
    </source>
</evidence>
<evidence type="ECO:0000313" key="10">
    <source>
        <dbReference type="Proteomes" id="UP001158576"/>
    </source>
</evidence>
<dbReference type="EMBL" id="OU015566">
    <property type="protein sequence ID" value="CAG5106137.1"/>
    <property type="molecule type" value="Genomic_DNA"/>
</dbReference>
<sequence>MSDRFGFKSKLPTSGNLRSSSKANEQKPTAASKRPLETDKENVPSVPKKTVKTPAAPPSYMRPTKTSKTFSARKSLAKAKRRSQMPGRGATAAVKRTVGTAAATTRPGLKREASTLRTKTLTAATSSRVGARAGTARGPVKATKAPVEKVPEEDEDAGPSSRVKLTSEGKIIVKGVKKFDLKERCNVLEIVLAEKITSARQTEQHLKMLTEAVESIKGEKQQAQTHAKGLEEYKMMKEAEYDNLEERLQNAQRELRKLKNDLDSTQDTLDETQKRLKSVKLERDSLQEDYEGAGKKIDQLKRKVELQEDDLKKLENEKEGLLQDKSEMREKMDSMDDERRMLHETIQQLKGNIRVFVRVRPLLPKEIQENHTADHISFENALDKGIEITREDKKGEKAEFEFDAVFQPGSTQMQIFGEVSQLVRSSLDGYNVTIFAYGQTGSGKTFSMEGPEDVYENEEMQGIIPRSFEFLIDAVEKSKEKGWIYKLEASYLEVYCEELNDLLEGGDKKLKIEGTGSKHINVANLSRHEITSKHQLSNLVKRANKRRKTASTNCNERSSRSHSVFILYVSGENTRNGMKVESCLNLVDLAGSERVKESGATGQRFEEAKKINGSLSSLGDCIAALGSKSKHVPYRNSKLTHLLQNSLGGNSKTLMIMHVNPRKLFANESFNTLRFAQKVNSTNIGTAQKIVK</sequence>
<evidence type="ECO:0000256" key="4">
    <source>
        <dbReference type="ARBA" id="ARBA00023212"/>
    </source>
</evidence>
<proteinExistence type="inferred from homology"/>
<evidence type="ECO:0000256" key="5">
    <source>
        <dbReference type="PROSITE-ProRule" id="PRU00283"/>
    </source>
</evidence>
<name>A0ABN7SYS8_OIKDI</name>
<reference evidence="9 10" key="1">
    <citation type="submission" date="2021-04" db="EMBL/GenBank/DDBJ databases">
        <authorList>
            <person name="Bliznina A."/>
        </authorList>
    </citation>
    <scope>NUCLEOTIDE SEQUENCE [LARGE SCALE GENOMIC DNA]</scope>
</reference>
<accession>A0ABN7SYS8</accession>
<keyword evidence="3 5" id="KW-0067">ATP-binding</keyword>
<evidence type="ECO:0000256" key="3">
    <source>
        <dbReference type="ARBA" id="ARBA00022840"/>
    </source>
</evidence>
<gene>
    <name evidence="9" type="ORF">OKIOD_LOCUS11465</name>
</gene>
<dbReference type="Gene3D" id="1.10.287.1490">
    <property type="match status" value="1"/>
</dbReference>
<dbReference type="PROSITE" id="PS50067">
    <property type="entry name" value="KINESIN_MOTOR_2"/>
    <property type="match status" value="1"/>
</dbReference>
<keyword evidence="6" id="KW-0175">Coiled coil</keyword>
<evidence type="ECO:0000313" key="9">
    <source>
        <dbReference type="EMBL" id="CAG5106137.1"/>
    </source>
</evidence>
<feature type="region of interest" description="Disordered" evidence="7">
    <location>
        <begin position="1"/>
        <end position="163"/>
    </location>
</feature>
<keyword evidence="4" id="KW-0206">Cytoskeleton</keyword>
<dbReference type="InterPro" id="IPR027417">
    <property type="entry name" value="P-loop_NTPase"/>
</dbReference>
<evidence type="ECO:0000256" key="2">
    <source>
        <dbReference type="ARBA" id="ARBA00022741"/>
    </source>
</evidence>
<protein>
    <submittedName>
        <fullName evidence="9">Oidioi.mRNA.OKI2018_I69.chr1.g2700.t1.cds</fullName>
    </submittedName>
</protein>
<evidence type="ECO:0000259" key="8">
    <source>
        <dbReference type="PROSITE" id="PS50067"/>
    </source>
</evidence>
<dbReference type="SMART" id="SM00129">
    <property type="entry name" value="KISc"/>
    <property type="match status" value="1"/>
</dbReference>
<feature type="coiled-coil region" evidence="6">
    <location>
        <begin position="199"/>
        <end position="352"/>
    </location>
</feature>
<keyword evidence="5" id="KW-0505">Motor protein</keyword>